<evidence type="ECO:0000313" key="5">
    <source>
        <dbReference type="EMBL" id="TSE04405.1"/>
    </source>
</evidence>
<comment type="caution">
    <text evidence="5">The sequence shown here is derived from an EMBL/GenBank/DDBJ whole genome shotgun (WGS) entry which is preliminary data.</text>
</comment>
<dbReference type="OrthoDB" id="9774673at2"/>
<dbReference type="PROSITE" id="PS50943">
    <property type="entry name" value="HTH_CROC1"/>
    <property type="match status" value="1"/>
</dbReference>
<evidence type="ECO:0000256" key="1">
    <source>
        <dbReference type="ARBA" id="ARBA00023015"/>
    </source>
</evidence>
<evidence type="ECO:0000313" key="6">
    <source>
        <dbReference type="Proteomes" id="UP000318833"/>
    </source>
</evidence>
<keyword evidence="6" id="KW-1185">Reference proteome</keyword>
<dbReference type="EMBL" id="VLNR01000082">
    <property type="protein sequence ID" value="TSE04405.1"/>
    <property type="molecule type" value="Genomic_DNA"/>
</dbReference>
<name>A0A554VCJ8_9FLAO</name>
<dbReference type="Gene3D" id="1.10.260.40">
    <property type="entry name" value="lambda repressor-like DNA-binding domains"/>
    <property type="match status" value="1"/>
</dbReference>
<keyword evidence="2" id="KW-0238">DNA-binding</keyword>
<evidence type="ECO:0000256" key="3">
    <source>
        <dbReference type="ARBA" id="ARBA00023163"/>
    </source>
</evidence>
<dbReference type="PANTHER" id="PTHR36511:SF4">
    <property type="entry name" value="ANTITOXIN MQSA"/>
    <property type="match status" value="1"/>
</dbReference>
<gene>
    <name evidence="5" type="ORF">FOF46_26425</name>
</gene>
<dbReference type="PANTHER" id="PTHR36511">
    <property type="entry name" value="MERR FAMILY BACTERIAL REGULATORY PROTEIN"/>
    <property type="match status" value="1"/>
</dbReference>
<dbReference type="Pfam" id="PF01381">
    <property type="entry name" value="HTH_3"/>
    <property type="match status" value="1"/>
</dbReference>
<dbReference type="InterPro" id="IPR001387">
    <property type="entry name" value="Cro/C1-type_HTH"/>
</dbReference>
<protein>
    <submittedName>
        <fullName evidence="5">Helix-turn-helix domain-containing protein</fullName>
    </submittedName>
</protein>
<dbReference type="AlphaFoldDB" id="A0A554VCJ8"/>
<reference evidence="5 6" key="1">
    <citation type="submission" date="2019-07" db="EMBL/GenBank/DDBJ databases">
        <title>The draft genome sequence of Aquimarina algiphila M91.</title>
        <authorList>
            <person name="Meng X."/>
        </authorList>
    </citation>
    <scope>NUCLEOTIDE SEQUENCE [LARGE SCALE GENOMIC DNA]</scope>
    <source>
        <strain evidence="5 6">M91</strain>
    </source>
</reference>
<sequence>MVDYVQTGKPSKGMIVHQVNVPDNVDVKAIREQLKMSQGIFAKTFGFSVSTLRKWEQGERTPESSARVLLNTIAYNPNAVIEANRDYY</sequence>
<keyword evidence="1" id="KW-0805">Transcription regulation</keyword>
<dbReference type="CDD" id="cd00093">
    <property type="entry name" value="HTH_XRE"/>
    <property type="match status" value="1"/>
</dbReference>
<accession>A0A554VCJ8</accession>
<evidence type="ECO:0000256" key="2">
    <source>
        <dbReference type="ARBA" id="ARBA00023125"/>
    </source>
</evidence>
<keyword evidence="3" id="KW-0804">Transcription</keyword>
<dbReference type="InterPro" id="IPR010982">
    <property type="entry name" value="Lambda_DNA-bd_dom_sf"/>
</dbReference>
<dbReference type="Proteomes" id="UP000318833">
    <property type="component" value="Unassembled WGS sequence"/>
</dbReference>
<organism evidence="5 6">
    <name type="scientific">Aquimarina algiphila</name>
    <dbReference type="NCBI Taxonomy" id="2047982"/>
    <lineage>
        <taxon>Bacteria</taxon>
        <taxon>Pseudomonadati</taxon>
        <taxon>Bacteroidota</taxon>
        <taxon>Flavobacteriia</taxon>
        <taxon>Flavobacteriales</taxon>
        <taxon>Flavobacteriaceae</taxon>
        <taxon>Aquimarina</taxon>
    </lineage>
</organism>
<dbReference type="InterPro" id="IPR052359">
    <property type="entry name" value="HTH-type_reg/antitoxin"/>
</dbReference>
<dbReference type="SUPFAM" id="SSF47413">
    <property type="entry name" value="lambda repressor-like DNA-binding domains"/>
    <property type="match status" value="1"/>
</dbReference>
<evidence type="ECO:0000259" key="4">
    <source>
        <dbReference type="PROSITE" id="PS50943"/>
    </source>
</evidence>
<feature type="domain" description="HTH cro/C1-type" evidence="4">
    <location>
        <begin position="27"/>
        <end position="62"/>
    </location>
</feature>
<dbReference type="GO" id="GO:0003677">
    <property type="term" value="F:DNA binding"/>
    <property type="evidence" value="ECO:0007669"/>
    <property type="project" value="UniProtKB-KW"/>
</dbReference>
<proteinExistence type="predicted"/>